<dbReference type="Proteomes" id="UP000297635">
    <property type="component" value="Unassembled WGS sequence"/>
</dbReference>
<keyword evidence="6 11" id="KW-0808">Transferase</keyword>
<comment type="similarity">
    <text evidence="3 11">Belongs to the TPP enzyme family.</text>
</comment>
<dbReference type="InterPro" id="IPR045229">
    <property type="entry name" value="TPP_enz"/>
</dbReference>
<dbReference type="Pfam" id="PF02776">
    <property type="entry name" value="TPP_enzyme_N"/>
    <property type="match status" value="1"/>
</dbReference>
<evidence type="ECO:0000256" key="1">
    <source>
        <dbReference type="ARBA" id="ARBA00004974"/>
    </source>
</evidence>
<reference evidence="15 16" key="1">
    <citation type="submission" date="2019-02" db="EMBL/GenBank/DDBJ databases">
        <title>Isolation and identification of novel species under the genus Muribaculum.</title>
        <authorList>
            <person name="Miyake S."/>
            <person name="Ding Y."/>
            <person name="Low A."/>
            <person name="Soh M."/>
            <person name="Seedorf H."/>
        </authorList>
    </citation>
    <scope>NUCLEOTIDE SEQUENCE [LARGE SCALE GENOMIC DNA]</scope>
    <source>
        <strain evidence="15 16">TLL-A3</strain>
    </source>
</reference>
<comment type="caution">
    <text evidence="15">The sequence shown here is derived from an EMBL/GenBank/DDBJ whole genome shotgun (WGS) entry which is preliminary data.</text>
</comment>
<dbReference type="InterPro" id="IPR000399">
    <property type="entry name" value="TPP-bd_CS"/>
</dbReference>
<dbReference type="GO" id="GO:0009097">
    <property type="term" value="P:isoleucine biosynthetic process"/>
    <property type="evidence" value="ECO:0007669"/>
    <property type="project" value="UniProtKB-UniPathway"/>
</dbReference>
<dbReference type="SUPFAM" id="SSF52518">
    <property type="entry name" value="Thiamin diphosphate-binding fold (THDP-binding)"/>
    <property type="match status" value="2"/>
</dbReference>
<feature type="domain" description="Thiamine pyrophosphate enzyme TPP-binding" evidence="13">
    <location>
        <begin position="395"/>
        <end position="542"/>
    </location>
</feature>
<dbReference type="GO" id="GO:0050660">
    <property type="term" value="F:flavin adenine dinucleotide binding"/>
    <property type="evidence" value="ECO:0007669"/>
    <property type="project" value="InterPro"/>
</dbReference>
<dbReference type="InterPro" id="IPR039368">
    <property type="entry name" value="AHAS_TPP"/>
</dbReference>
<comment type="pathway">
    <text evidence="1 11">Amino-acid biosynthesis; L-isoleucine biosynthesis; L-isoleucine from 2-oxobutanoate: step 1/4.</text>
</comment>
<comment type="cofactor">
    <cofactor evidence="11">
        <name>Mg(2+)</name>
        <dbReference type="ChEBI" id="CHEBI:18420"/>
    </cofactor>
    <text evidence="11">Binds 1 Mg(2+) ion per subunit.</text>
</comment>
<feature type="domain" description="Thiamine pyrophosphate enzyme central" evidence="12">
    <location>
        <begin position="198"/>
        <end position="331"/>
    </location>
</feature>
<dbReference type="PROSITE" id="PS00187">
    <property type="entry name" value="TPP_ENZYMES"/>
    <property type="match status" value="1"/>
</dbReference>
<dbReference type="GO" id="GO:0005948">
    <property type="term" value="C:acetolactate synthase complex"/>
    <property type="evidence" value="ECO:0007669"/>
    <property type="project" value="TreeGrafter"/>
</dbReference>
<evidence type="ECO:0000256" key="7">
    <source>
        <dbReference type="ARBA" id="ARBA00022723"/>
    </source>
</evidence>
<comment type="cofactor">
    <cofactor evidence="11">
        <name>thiamine diphosphate</name>
        <dbReference type="ChEBI" id="CHEBI:58937"/>
    </cofactor>
    <text evidence="11">Binds 1 thiamine pyrophosphate per subunit.</text>
</comment>
<evidence type="ECO:0000256" key="10">
    <source>
        <dbReference type="ARBA" id="ARBA00023304"/>
    </source>
</evidence>
<protein>
    <recommendedName>
        <fullName evidence="4 11">Acetolactate synthase</fullName>
        <ecNumber evidence="4 11">2.2.1.6</ecNumber>
    </recommendedName>
</protein>
<proteinExistence type="inferred from homology"/>
<dbReference type="GO" id="GO:0003984">
    <property type="term" value="F:acetolactate synthase activity"/>
    <property type="evidence" value="ECO:0007669"/>
    <property type="project" value="UniProtKB-EC"/>
</dbReference>
<dbReference type="EMBL" id="SJSA01000001">
    <property type="protein sequence ID" value="TGG39447.1"/>
    <property type="molecule type" value="Genomic_DNA"/>
</dbReference>
<evidence type="ECO:0000256" key="2">
    <source>
        <dbReference type="ARBA" id="ARBA00005025"/>
    </source>
</evidence>
<dbReference type="UniPathway" id="UPA00047">
    <property type="reaction ID" value="UER00055"/>
</dbReference>
<gene>
    <name evidence="15" type="primary">ilvB</name>
    <name evidence="15" type="ORF">EZ315_01500</name>
</gene>
<dbReference type="PANTHER" id="PTHR18968">
    <property type="entry name" value="THIAMINE PYROPHOSPHATE ENZYMES"/>
    <property type="match status" value="1"/>
</dbReference>
<dbReference type="InterPro" id="IPR011766">
    <property type="entry name" value="TPP_enzyme_TPP-bd"/>
</dbReference>
<keyword evidence="16" id="KW-1185">Reference proteome</keyword>
<dbReference type="InterPro" id="IPR029061">
    <property type="entry name" value="THDP-binding"/>
</dbReference>
<evidence type="ECO:0000259" key="12">
    <source>
        <dbReference type="Pfam" id="PF00205"/>
    </source>
</evidence>
<evidence type="ECO:0000256" key="9">
    <source>
        <dbReference type="ARBA" id="ARBA00023052"/>
    </source>
</evidence>
<evidence type="ECO:0000256" key="5">
    <source>
        <dbReference type="ARBA" id="ARBA00022605"/>
    </source>
</evidence>
<evidence type="ECO:0000256" key="8">
    <source>
        <dbReference type="ARBA" id="ARBA00022842"/>
    </source>
</evidence>
<dbReference type="EC" id="2.2.1.6" evidence="4 11"/>
<dbReference type="GO" id="GO:0009099">
    <property type="term" value="P:L-valine biosynthetic process"/>
    <property type="evidence" value="ECO:0007669"/>
    <property type="project" value="UniProtKB-UniPathway"/>
</dbReference>
<dbReference type="InterPro" id="IPR029035">
    <property type="entry name" value="DHS-like_NAD/FAD-binding_dom"/>
</dbReference>
<dbReference type="Gene3D" id="3.40.50.1220">
    <property type="entry name" value="TPP-binding domain"/>
    <property type="match status" value="1"/>
</dbReference>
<dbReference type="AlphaFoldDB" id="A0A4Z0V510"/>
<dbReference type="CDD" id="cd02015">
    <property type="entry name" value="TPP_AHAS"/>
    <property type="match status" value="1"/>
</dbReference>
<comment type="catalytic activity">
    <reaction evidence="11">
        <text>2 pyruvate + H(+) = (2S)-2-acetolactate + CO2</text>
        <dbReference type="Rhea" id="RHEA:25249"/>
        <dbReference type="ChEBI" id="CHEBI:15361"/>
        <dbReference type="ChEBI" id="CHEBI:15378"/>
        <dbReference type="ChEBI" id="CHEBI:16526"/>
        <dbReference type="ChEBI" id="CHEBI:58476"/>
        <dbReference type="EC" id="2.2.1.6"/>
    </reaction>
</comment>
<keyword evidence="10 11" id="KW-0100">Branched-chain amino acid biosynthesis</keyword>
<dbReference type="CDD" id="cd07035">
    <property type="entry name" value="TPP_PYR_POX_like"/>
    <property type="match status" value="1"/>
</dbReference>
<dbReference type="Pfam" id="PF00205">
    <property type="entry name" value="TPP_enzyme_M"/>
    <property type="match status" value="1"/>
</dbReference>
<evidence type="ECO:0000313" key="15">
    <source>
        <dbReference type="EMBL" id="TGG39447.1"/>
    </source>
</evidence>
<dbReference type="GeneID" id="82148447"/>
<keyword evidence="8 11" id="KW-0460">Magnesium</keyword>
<dbReference type="NCBIfam" id="TIGR00118">
    <property type="entry name" value="acolac_lg"/>
    <property type="match status" value="1"/>
</dbReference>
<comment type="pathway">
    <text evidence="2 11">Amino-acid biosynthesis; L-valine biosynthesis; L-valine from pyruvate: step 1/4.</text>
</comment>
<keyword evidence="7 11" id="KW-0479">Metal-binding</keyword>
<dbReference type="PANTHER" id="PTHR18968:SF13">
    <property type="entry name" value="ACETOLACTATE SYNTHASE CATALYTIC SUBUNIT, MITOCHONDRIAL"/>
    <property type="match status" value="1"/>
</dbReference>
<evidence type="ECO:0000256" key="3">
    <source>
        <dbReference type="ARBA" id="ARBA00007812"/>
    </source>
</evidence>
<dbReference type="Gene3D" id="3.40.50.970">
    <property type="match status" value="2"/>
</dbReference>
<evidence type="ECO:0000259" key="14">
    <source>
        <dbReference type="Pfam" id="PF02776"/>
    </source>
</evidence>
<feature type="domain" description="Thiamine pyrophosphate enzyme N-terminal TPP-binding" evidence="14">
    <location>
        <begin position="6"/>
        <end position="121"/>
    </location>
</feature>
<keyword evidence="9 11" id="KW-0786">Thiamine pyrophosphate</keyword>
<dbReference type="UniPathway" id="UPA00049">
    <property type="reaction ID" value="UER00059"/>
</dbReference>
<dbReference type="InterPro" id="IPR012001">
    <property type="entry name" value="Thiamin_PyroP_enz_TPP-bd_dom"/>
</dbReference>
<sequence>MSEKIQGSEAMCRALIAEGVDTIFGYPGGQIMSFYDTLYGYQDRLHHILTRHEQGAVHAAQGYARSSGKVGVVTVTSGPAATNLITGICDAMTDSTPLVVITGQVAVASLGTDAFQETDVLGITQPITKWSYQIRSAEEIPWAVARAFYLASTGRPGPVVLDFTKNAQIGSVEWDYTPVKYIRSYDPDPEPAPQSVLDAATLLNHAKRPMILAGHGVLISGAESELIALAEKADVPVATTLLGLSSIPSDHYLNKGMIGMHGNIAPNINTNEADVILAVGMRFSDRVTGRLDAYARQAKIIHIDIDESEFNKNVRTDVHIHSDARKALQTLLPHINKSSHSEWLDTFDAPRQTEEVEVMQRELHPIDTRNGAMRMGQVIRKVSEASNNNGILVTDVGQNQMMSARYFKYSYPNSVISSGGLGTMGFCLPAAIGAKIGAPERQVFAFMGDGGFQMTMQELGTIMDYRIPVKIIILNNNFLGNVRQWQELFFNSHFMATPLLNPDFAMVSKAYGIPAEDVNDVSELDAAIGRMVSSDTAYMLNVNIEAEDMVFPMIAPGSAVDEILLNRTKKYQK</sequence>
<evidence type="ECO:0000256" key="6">
    <source>
        <dbReference type="ARBA" id="ARBA00022679"/>
    </source>
</evidence>
<dbReference type="FunFam" id="3.40.50.970:FF:000007">
    <property type="entry name" value="Acetolactate synthase"/>
    <property type="match status" value="1"/>
</dbReference>
<dbReference type="GO" id="GO:0030976">
    <property type="term" value="F:thiamine pyrophosphate binding"/>
    <property type="evidence" value="ECO:0007669"/>
    <property type="project" value="UniProtKB-UniRule"/>
</dbReference>
<accession>A0A4Z0V510</accession>
<dbReference type="SUPFAM" id="SSF52467">
    <property type="entry name" value="DHS-like NAD/FAD-binding domain"/>
    <property type="match status" value="1"/>
</dbReference>
<evidence type="ECO:0000256" key="11">
    <source>
        <dbReference type="RuleBase" id="RU003591"/>
    </source>
</evidence>
<dbReference type="InterPro" id="IPR012846">
    <property type="entry name" value="Acetolactate_synth_lsu"/>
</dbReference>
<evidence type="ECO:0000259" key="13">
    <source>
        <dbReference type="Pfam" id="PF02775"/>
    </source>
</evidence>
<keyword evidence="5 11" id="KW-0028">Amino-acid biosynthesis</keyword>
<name>A0A4Z0V510_9BACT</name>
<dbReference type="RefSeq" id="WP_135470005.1">
    <property type="nucleotide sequence ID" value="NZ_CASJDB010000049.1"/>
</dbReference>
<evidence type="ECO:0000256" key="4">
    <source>
        <dbReference type="ARBA" id="ARBA00013145"/>
    </source>
</evidence>
<dbReference type="FunFam" id="3.40.50.1220:FF:000008">
    <property type="entry name" value="Acetolactate synthase"/>
    <property type="match status" value="1"/>
</dbReference>
<dbReference type="GO" id="GO:0000287">
    <property type="term" value="F:magnesium ion binding"/>
    <property type="evidence" value="ECO:0007669"/>
    <property type="project" value="UniProtKB-UniRule"/>
</dbReference>
<dbReference type="Pfam" id="PF02775">
    <property type="entry name" value="TPP_enzyme_C"/>
    <property type="match status" value="1"/>
</dbReference>
<dbReference type="InterPro" id="IPR012000">
    <property type="entry name" value="Thiamin_PyroP_enz_cen_dom"/>
</dbReference>
<organism evidence="15 16">
    <name type="scientific">Duncaniella freteri</name>
    <dbReference type="NCBI Taxonomy" id="2530391"/>
    <lineage>
        <taxon>Bacteria</taxon>
        <taxon>Pseudomonadati</taxon>
        <taxon>Bacteroidota</taxon>
        <taxon>Bacteroidia</taxon>
        <taxon>Bacteroidales</taxon>
        <taxon>Muribaculaceae</taxon>
        <taxon>Duncaniella</taxon>
    </lineage>
</organism>
<evidence type="ECO:0000313" key="16">
    <source>
        <dbReference type="Proteomes" id="UP000297635"/>
    </source>
</evidence>